<keyword evidence="1" id="KW-1133">Transmembrane helix</keyword>
<dbReference type="EMBL" id="BAAAHP010000196">
    <property type="protein sequence ID" value="GAA0898478.1"/>
    <property type="molecule type" value="Genomic_DNA"/>
</dbReference>
<organism evidence="3 4">
    <name type="scientific">Pseudonocardia zijingensis</name>
    <dbReference type="NCBI Taxonomy" id="153376"/>
    <lineage>
        <taxon>Bacteria</taxon>
        <taxon>Bacillati</taxon>
        <taxon>Actinomycetota</taxon>
        <taxon>Actinomycetes</taxon>
        <taxon>Pseudonocardiales</taxon>
        <taxon>Pseudonocardiaceae</taxon>
        <taxon>Pseudonocardia</taxon>
    </lineage>
</organism>
<feature type="transmembrane region" description="Helical" evidence="1">
    <location>
        <begin position="48"/>
        <end position="71"/>
    </location>
</feature>
<protein>
    <submittedName>
        <fullName evidence="3">Tripartite tricarboxylate transporter permease</fullName>
    </submittedName>
</protein>
<feature type="transmembrane region" description="Helical" evidence="1">
    <location>
        <begin position="135"/>
        <end position="158"/>
    </location>
</feature>
<keyword evidence="4" id="KW-1185">Reference proteome</keyword>
<evidence type="ECO:0000259" key="2">
    <source>
        <dbReference type="Pfam" id="PF01970"/>
    </source>
</evidence>
<reference evidence="3 4" key="1">
    <citation type="journal article" date="2019" name="Int. J. Syst. Evol. Microbiol.">
        <title>The Global Catalogue of Microorganisms (GCM) 10K type strain sequencing project: providing services to taxonomists for standard genome sequencing and annotation.</title>
        <authorList>
            <consortium name="The Broad Institute Genomics Platform"/>
            <consortium name="The Broad Institute Genome Sequencing Center for Infectious Disease"/>
            <person name="Wu L."/>
            <person name="Ma J."/>
        </authorList>
    </citation>
    <scope>NUCLEOTIDE SEQUENCE [LARGE SCALE GENOMIC DNA]</scope>
    <source>
        <strain evidence="3 4">JCM 11117</strain>
    </source>
</reference>
<feature type="transmembrane region" description="Helical" evidence="1">
    <location>
        <begin position="315"/>
        <end position="337"/>
    </location>
</feature>
<dbReference type="RefSeq" id="WP_343945130.1">
    <property type="nucleotide sequence ID" value="NZ_BAAAHP010000196.1"/>
</dbReference>
<dbReference type="Pfam" id="PF01970">
    <property type="entry name" value="TctA"/>
    <property type="match status" value="1"/>
</dbReference>
<dbReference type="PANTHER" id="PTHR35342:SF5">
    <property type="entry name" value="TRICARBOXYLIC TRANSPORT PROTEIN"/>
    <property type="match status" value="1"/>
</dbReference>
<feature type="transmembrane region" description="Helical" evidence="1">
    <location>
        <begin position="434"/>
        <end position="452"/>
    </location>
</feature>
<feature type="transmembrane region" description="Helical" evidence="1">
    <location>
        <begin position="106"/>
        <end position="129"/>
    </location>
</feature>
<feature type="domain" description="DUF112" evidence="2">
    <location>
        <begin position="17"/>
        <end position="439"/>
    </location>
</feature>
<comment type="caution">
    <text evidence="3">The sequence shown here is derived from an EMBL/GenBank/DDBJ whole genome shotgun (WGS) entry which is preliminary data.</text>
</comment>
<keyword evidence="1" id="KW-0812">Transmembrane</keyword>
<feature type="transmembrane region" description="Helical" evidence="1">
    <location>
        <begin position="170"/>
        <end position="191"/>
    </location>
</feature>
<dbReference type="InterPro" id="IPR002823">
    <property type="entry name" value="DUF112_TM"/>
</dbReference>
<feature type="transmembrane region" description="Helical" evidence="1">
    <location>
        <begin position="383"/>
        <end position="405"/>
    </location>
</feature>
<evidence type="ECO:0000313" key="4">
    <source>
        <dbReference type="Proteomes" id="UP001499967"/>
    </source>
</evidence>
<dbReference type="Proteomes" id="UP001499967">
    <property type="component" value="Unassembled WGS sequence"/>
</dbReference>
<feature type="transmembrane region" description="Helical" evidence="1">
    <location>
        <begin position="357"/>
        <end position="376"/>
    </location>
</feature>
<keyword evidence="1" id="KW-0472">Membrane</keyword>
<evidence type="ECO:0000256" key="1">
    <source>
        <dbReference type="SAM" id="Phobius"/>
    </source>
</evidence>
<feature type="transmembrane region" description="Helical" evidence="1">
    <location>
        <begin position="197"/>
        <end position="217"/>
    </location>
</feature>
<proteinExistence type="predicted"/>
<gene>
    <name evidence="3" type="ORF">GCM10009559_61000</name>
</gene>
<name>A0ABN1NAM1_9PSEU</name>
<accession>A0ABN1NAM1</accession>
<feature type="transmembrane region" description="Helical" evidence="1">
    <location>
        <begin position="411"/>
        <end position="427"/>
    </location>
</feature>
<sequence length="502" mass="52393">MGDLGTALGMLADPTLIVVVLASAVYGLFIGAIPGLSATLATALMVPFVFFLDPLPAMAAVITMSAMAIFAGDLPSALVRMPGTPASAAYTEDAYLQTRAGHGARALGVALLGSVIGGIAGAVVLMVAAPLLAEFALLFTSYEYFWVAVLGLTASVIISEGSQVKGAVSLLIGLLLATVGIDIALGYARFTFGSVDLLQGISFIPAMIGLFGLSEVLRNALRPSGPVDVVRLRTQGMFRETVRTLRRYWRGMVSGNVIGSTIGALPGAGGDIAAWVSYAATKNTSKESHLFGKGEGHVEPIVSAGSANNAALASAYVPTLVFGIPGDTITAILLGVLLVKGVQPGPELFNSDAPLLYGIYLIFIVANLLLVPLGYLAIRGSGWLLRVPGSVLMPVIVAFCVVGSFSINNGYLEIVIMLVLGVLGYLLERSGFPLAPVVLGLVLGPIVEKNFMQSVIKTNWDLGQFLTRPISALLMLITLLALAYPAVRAFVRRRRQTVDSSG</sequence>
<evidence type="ECO:0000313" key="3">
    <source>
        <dbReference type="EMBL" id="GAA0898478.1"/>
    </source>
</evidence>
<feature type="transmembrane region" description="Helical" evidence="1">
    <location>
        <begin position="472"/>
        <end position="491"/>
    </location>
</feature>
<dbReference type="PANTHER" id="PTHR35342">
    <property type="entry name" value="TRICARBOXYLIC TRANSPORT PROTEIN"/>
    <property type="match status" value="1"/>
</dbReference>
<feature type="transmembrane region" description="Helical" evidence="1">
    <location>
        <begin position="16"/>
        <end position="36"/>
    </location>
</feature>